<keyword evidence="5" id="KW-1185">Reference proteome</keyword>
<dbReference type="PANTHER" id="PTHR47256:SF1">
    <property type="entry name" value="ZN(II)2CYS6 TRANSCRIPTION FACTOR (EUROFUNG)"/>
    <property type="match status" value="1"/>
</dbReference>
<dbReference type="InterPro" id="IPR001138">
    <property type="entry name" value="Zn2Cys6_DnaBD"/>
</dbReference>
<dbReference type="Gene3D" id="2.60.120.10">
    <property type="entry name" value="Jelly Rolls"/>
    <property type="match status" value="1"/>
</dbReference>
<organism evidence="4 5">
    <name type="scientific">Fusarium acutatum</name>
    <dbReference type="NCBI Taxonomy" id="78861"/>
    <lineage>
        <taxon>Eukaryota</taxon>
        <taxon>Fungi</taxon>
        <taxon>Dikarya</taxon>
        <taxon>Ascomycota</taxon>
        <taxon>Pezizomycotina</taxon>
        <taxon>Sordariomycetes</taxon>
        <taxon>Hypocreomycetidae</taxon>
        <taxon>Hypocreales</taxon>
        <taxon>Nectriaceae</taxon>
        <taxon>Fusarium</taxon>
        <taxon>Fusarium fujikuroi species complex</taxon>
    </lineage>
</organism>
<evidence type="ECO:0000259" key="3">
    <source>
        <dbReference type="Pfam" id="PF04082"/>
    </source>
</evidence>
<accession>A0A8H4NII6</accession>
<dbReference type="InterPro" id="IPR053187">
    <property type="entry name" value="Notoamide_regulator"/>
</dbReference>
<feature type="region of interest" description="Disordered" evidence="2">
    <location>
        <begin position="314"/>
        <end position="335"/>
    </location>
</feature>
<dbReference type="AlphaFoldDB" id="A0A8H4NII6"/>
<dbReference type="SUPFAM" id="SSF51182">
    <property type="entry name" value="RmlC-like cupins"/>
    <property type="match status" value="1"/>
</dbReference>
<dbReference type="InterPro" id="IPR007219">
    <property type="entry name" value="XnlR_reg_dom"/>
</dbReference>
<dbReference type="EMBL" id="JAADJF010000259">
    <property type="protein sequence ID" value="KAF4429931.1"/>
    <property type="molecule type" value="Genomic_DNA"/>
</dbReference>
<dbReference type="PANTHER" id="PTHR47256">
    <property type="entry name" value="ZN(II)2CYS6 TRANSCRIPTION FACTOR (EUROFUNG)-RELATED"/>
    <property type="match status" value="1"/>
</dbReference>
<dbReference type="CDD" id="cd00067">
    <property type="entry name" value="GAL4"/>
    <property type="match status" value="1"/>
</dbReference>
<reference evidence="4 5" key="1">
    <citation type="submission" date="2020-01" db="EMBL/GenBank/DDBJ databases">
        <title>Identification and distribution of gene clusters putatively required for synthesis of sphingolipid metabolism inhibitors in phylogenetically diverse species of the filamentous fungus Fusarium.</title>
        <authorList>
            <person name="Kim H.-S."/>
            <person name="Busman M."/>
            <person name="Brown D.W."/>
            <person name="Divon H."/>
            <person name="Uhlig S."/>
            <person name="Proctor R.H."/>
        </authorList>
    </citation>
    <scope>NUCLEOTIDE SEQUENCE [LARGE SCALE GENOMIC DNA]</scope>
    <source>
        <strain evidence="4 5">NRRL 13308</strain>
    </source>
</reference>
<dbReference type="GO" id="GO:0003677">
    <property type="term" value="F:DNA binding"/>
    <property type="evidence" value="ECO:0007669"/>
    <property type="project" value="UniProtKB-KW"/>
</dbReference>
<comment type="caution">
    <text evidence="4">The sequence shown here is derived from an EMBL/GenBank/DDBJ whole genome shotgun (WGS) entry which is preliminary data.</text>
</comment>
<evidence type="ECO:0000313" key="4">
    <source>
        <dbReference type="EMBL" id="KAF4429931.1"/>
    </source>
</evidence>
<protein>
    <submittedName>
        <fullName evidence="4">Zn(2)-C6 fungal-type DNA-binding domain</fullName>
    </submittedName>
</protein>
<gene>
    <name evidence="4" type="ORF">FACUT_9013</name>
</gene>
<evidence type="ECO:0000256" key="2">
    <source>
        <dbReference type="SAM" id="MobiDB-lite"/>
    </source>
</evidence>
<proteinExistence type="predicted"/>
<feature type="compositionally biased region" description="Polar residues" evidence="2">
    <location>
        <begin position="314"/>
        <end position="328"/>
    </location>
</feature>
<dbReference type="GO" id="GO:0006351">
    <property type="term" value="P:DNA-templated transcription"/>
    <property type="evidence" value="ECO:0007669"/>
    <property type="project" value="InterPro"/>
</dbReference>
<feature type="domain" description="Xylanolytic transcriptional activator regulatory" evidence="3">
    <location>
        <begin position="381"/>
        <end position="541"/>
    </location>
</feature>
<dbReference type="InterPro" id="IPR011051">
    <property type="entry name" value="RmlC_Cupin_sf"/>
</dbReference>
<dbReference type="GO" id="GO:0000981">
    <property type="term" value="F:DNA-binding transcription factor activity, RNA polymerase II-specific"/>
    <property type="evidence" value="ECO:0007669"/>
    <property type="project" value="InterPro"/>
</dbReference>
<keyword evidence="1" id="KW-0539">Nucleus</keyword>
<evidence type="ECO:0000313" key="5">
    <source>
        <dbReference type="Proteomes" id="UP000536711"/>
    </source>
</evidence>
<dbReference type="Proteomes" id="UP000536711">
    <property type="component" value="Unassembled WGS sequence"/>
</dbReference>
<dbReference type="InterPro" id="IPR014710">
    <property type="entry name" value="RmlC-like_jellyroll"/>
</dbReference>
<keyword evidence="4" id="KW-0238">DNA-binding</keyword>
<sequence length="834" mass="94432">MADNISPTPSQTPEYYVESFPAPGLRQIVRHITGHHEDGKAHFLASDHGEHYRFMGENKAVANIIYTTRETPVNLNEDVDVVKVKQEEPPFHYRNGSIVHMIDFGPGVESPFHRSLTIDYGIVIEGVFELTLDSGQMRIMHQGNVCVQRATAHKWENITWNETMPGRMMWILLDAKELTCDGLRPVCRSCTRLKVECVYRMPTDEIRQEYEGARERESTYAELFELLKVMSDKDAAETLRRLRSGMDAASILSHVKNGHLLIQLSLSADTTRRYEFPYISVIPSHLVIPGNMYLDSLLSHATLPASALHAIQQAGNPSATGEQMTQGETVDHGPDTSDYHITYLVPYHAARMVEPIVDRIKARPWTRVISDDQLLRRLICAYFYYPHPCGPFIQKDLFLKDMAAGKTRFCTSLLVNAMLSLAIQSALDIPDRSKMWLFESLSYRFMAEARRLWDIESCKESSIPTIQAAMIISYTTTNNGMDQVGALYLTRALEISRSLDLFGSATHPGDPDLDKARVFTAWALYSWQALFNFSFFRPPPIAKPPVLLRPDANLSPEWYGEVWMQYPHTPTRNRLHLGHKLQAEVQLRHIMNELGILMFGDSSRPLTLDQIVGIKKKLDSWKDGLPECLQPKNLVFPLHLSLHVQYQQLVMGFMQIVLKSKHKDNPKILTACSGKAPETVLNEAKIMLETIMRLYYTRHNFELYDPWIAFSLTAIGNAVAADLAEGSDSDPQIKAGYRSTLILAAQGLSKQARNYHVSRLLAIQLQKAMKPEDLQLVQTHAVASHFEDDEQALIAEHSDSLWPIPGLAAMNEDPERTRLKNLIAGVRDLDMQSA</sequence>
<dbReference type="CDD" id="cd02231">
    <property type="entry name" value="cupin_BLL6423-like"/>
    <property type="match status" value="1"/>
</dbReference>
<evidence type="ECO:0000256" key="1">
    <source>
        <dbReference type="ARBA" id="ARBA00023242"/>
    </source>
</evidence>
<dbReference type="CDD" id="cd12148">
    <property type="entry name" value="fungal_TF_MHR"/>
    <property type="match status" value="1"/>
</dbReference>
<dbReference type="GO" id="GO:0008270">
    <property type="term" value="F:zinc ion binding"/>
    <property type="evidence" value="ECO:0007669"/>
    <property type="project" value="InterPro"/>
</dbReference>
<name>A0A8H4NII6_9HYPO</name>
<dbReference type="OrthoDB" id="426882at2759"/>
<dbReference type="Pfam" id="PF04082">
    <property type="entry name" value="Fungal_trans"/>
    <property type="match status" value="1"/>
</dbReference>